<protein>
    <recommendedName>
        <fullName evidence="4 13">Error-prone DNA polymerase</fullName>
        <ecNumber evidence="3 13">2.7.7.7</ecNumber>
    </recommendedName>
</protein>
<comment type="subcellular location">
    <subcellularLocation>
        <location evidence="1 13">Cytoplasm</location>
    </subcellularLocation>
</comment>
<dbReference type="InterPro" id="IPR004365">
    <property type="entry name" value="NA-bd_OB_tRNA"/>
</dbReference>
<dbReference type="Gene3D" id="3.20.20.140">
    <property type="entry name" value="Metal-dependent hydrolases"/>
    <property type="match status" value="1"/>
</dbReference>
<feature type="region of interest" description="Disordered" evidence="14">
    <location>
        <begin position="502"/>
        <end position="523"/>
    </location>
</feature>
<dbReference type="Pfam" id="PF14579">
    <property type="entry name" value="HHH_6"/>
    <property type="match status" value="1"/>
</dbReference>
<dbReference type="RefSeq" id="WP_344310727.1">
    <property type="nucleotide sequence ID" value="NZ_BAAANO010000035.1"/>
</dbReference>
<feature type="compositionally biased region" description="Low complexity" evidence="14">
    <location>
        <begin position="104"/>
        <end position="129"/>
    </location>
</feature>
<evidence type="ECO:0000313" key="16">
    <source>
        <dbReference type="EMBL" id="GAA2014721.1"/>
    </source>
</evidence>
<feature type="region of interest" description="Disordered" evidence="14">
    <location>
        <begin position="28"/>
        <end position="208"/>
    </location>
</feature>
<organism evidence="16 17">
    <name type="scientific">Brevibacterium samyangense</name>
    <dbReference type="NCBI Taxonomy" id="366888"/>
    <lineage>
        <taxon>Bacteria</taxon>
        <taxon>Bacillati</taxon>
        <taxon>Actinomycetota</taxon>
        <taxon>Actinomycetes</taxon>
        <taxon>Micrococcales</taxon>
        <taxon>Brevibacteriaceae</taxon>
        <taxon>Brevibacterium</taxon>
    </lineage>
</organism>
<evidence type="ECO:0000259" key="15">
    <source>
        <dbReference type="SMART" id="SM00481"/>
    </source>
</evidence>
<dbReference type="Proteomes" id="UP001500755">
    <property type="component" value="Unassembled WGS sequence"/>
</dbReference>
<dbReference type="SMART" id="SM00481">
    <property type="entry name" value="POLIIIAc"/>
    <property type="match status" value="1"/>
</dbReference>
<evidence type="ECO:0000256" key="9">
    <source>
        <dbReference type="ARBA" id="ARBA00022763"/>
    </source>
</evidence>
<keyword evidence="6 13" id="KW-0808">Transferase</keyword>
<keyword evidence="7 13" id="KW-0548">Nucleotidyltransferase</keyword>
<reference evidence="17" key="1">
    <citation type="journal article" date="2019" name="Int. J. Syst. Evol. Microbiol.">
        <title>The Global Catalogue of Microorganisms (GCM) 10K type strain sequencing project: providing services to taxonomists for standard genome sequencing and annotation.</title>
        <authorList>
            <consortium name="The Broad Institute Genomics Platform"/>
            <consortium name="The Broad Institute Genome Sequencing Center for Infectious Disease"/>
            <person name="Wu L."/>
            <person name="Ma J."/>
        </authorList>
    </citation>
    <scope>NUCLEOTIDE SEQUENCE [LARGE SCALE GENOMIC DNA]</scope>
    <source>
        <strain evidence="17">JCM 14546</strain>
    </source>
</reference>
<dbReference type="NCBIfam" id="NF004225">
    <property type="entry name" value="PRK05672.1"/>
    <property type="match status" value="1"/>
</dbReference>
<dbReference type="NCBIfam" id="TIGR00594">
    <property type="entry name" value="polc"/>
    <property type="match status" value="1"/>
</dbReference>
<dbReference type="SUPFAM" id="SSF89550">
    <property type="entry name" value="PHP domain-like"/>
    <property type="match status" value="1"/>
</dbReference>
<dbReference type="InterPro" id="IPR011708">
    <property type="entry name" value="DNA_pol3_alpha_NTPase_dom"/>
</dbReference>
<evidence type="ECO:0000256" key="1">
    <source>
        <dbReference type="ARBA" id="ARBA00004496"/>
    </source>
</evidence>
<dbReference type="EMBL" id="BAAANO010000035">
    <property type="protein sequence ID" value="GAA2014721.1"/>
    <property type="molecule type" value="Genomic_DNA"/>
</dbReference>
<dbReference type="Pfam" id="PF17657">
    <property type="entry name" value="DNA_pol3_finger"/>
    <property type="match status" value="1"/>
</dbReference>
<accession>A0ABP5F4U7</accession>
<evidence type="ECO:0000256" key="12">
    <source>
        <dbReference type="ARBA" id="ARBA00049244"/>
    </source>
</evidence>
<evidence type="ECO:0000256" key="7">
    <source>
        <dbReference type="ARBA" id="ARBA00022695"/>
    </source>
</evidence>
<dbReference type="InterPro" id="IPR016195">
    <property type="entry name" value="Pol/histidinol_Pase-like"/>
</dbReference>
<evidence type="ECO:0000256" key="5">
    <source>
        <dbReference type="ARBA" id="ARBA00022490"/>
    </source>
</evidence>
<proteinExistence type="inferred from homology"/>
<evidence type="ECO:0000256" key="6">
    <source>
        <dbReference type="ARBA" id="ARBA00022679"/>
    </source>
</evidence>
<feature type="compositionally biased region" description="Basic and acidic residues" evidence="14">
    <location>
        <begin position="31"/>
        <end position="77"/>
    </location>
</feature>
<comment type="similarity">
    <text evidence="2 13">Belongs to the DNA polymerase type-C family. DnaE2 subfamily.</text>
</comment>
<dbReference type="InterPro" id="IPR023073">
    <property type="entry name" value="DnaE2"/>
</dbReference>
<evidence type="ECO:0000256" key="10">
    <source>
        <dbReference type="ARBA" id="ARBA00022932"/>
    </source>
</evidence>
<feature type="compositionally biased region" description="Low complexity" evidence="14">
    <location>
        <begin position="165"/>
        <end position="180"/>
    </location>
</feature>
<keyword evidence="5 13" id="KW-0963">Cytoplasm</keyword>
<dbReference type="Pfam" id="PF07733">
    <property type="entry name" value="DNA_pol3_alpha"/>
    <property type="match status" value="1"/>
</dbReference>
<evidence type="ECO:0000313" key="17">
    <source>
        <dbReference type="Proteomes" id="UP001500755"/>
    </source>
</evidence>
<dbReference type="InterPro" id="IPR003141">
    <property type="entry name" value="Pol/His_phosphatase_N"/>
</dbReference>
<dbReference type="Gene3D" id="1.10.150.870">
    <property type="match status" value="1"/>
</dbReference>
<evidence type="ECO:0000256" key="3">
    <source>
        <dbReference type="ARBA" id="ARBA00012417"/>
    </source>
</evidence>
<feature type="compositionally biased region" description="Basic and acidic residues" evidence="14">
    <location>
        <begin position="184"/>
        <end position="194"/>
    </location>
</feature>
<keyword evidence="9 13" id="KW-0227">DNA damage</keyword>
<keyword evidence="8 13" id="KW-0235">DNA replication</keyword>
<dbReference type="InterPro" id="IPR004013">
    <property type="entry name" value="PHP_dom"/>
</dbReference>
<gene>
    <name evidence="13" type="primary">dnaE2</name>
    <name evidence="16" type="ORF">GCM10009755_28070</name>
</gene>
<evidence type="ECO:0000256" key="8">
    <source>
        <dbReference type="ARBA" id="ARBA00022705"/>
    </source>
</evidence>
<evidence type="ECO:0000256" key="4">
    <source>
        <dbReference type="ARBA" id="ARBA00017273"/>
    </source>
</evidence>
<dbReference type="InterPro" id="IPR004805">
    <property type="entry name" value="DnaE2/DnaE/PolC"/>
</dbReference>
<dbReference type="Pfam" id="PF01336">
    <property type="entry name" value="tRNA_anti-codon"/>
    <property type="match status" value="1"/>
</dbReference>
<evidence type="ECO:0000256" key="2">
    <source>
        <dbReference type="ARBA" id="ARBA00007391"/>
    </source>
</evidence>
<dbReference type="CDD" id="cd04485">
    <property type="entry name" value="DnaE_OBF"/>
    <property type="match status" value="1"/>
</dbReference>
<dbReference type="InterPro" id="IPR029460">
    <property type="entry name" value="DNAPol_HHH"/>
</dbReference>
<feature type="domain" description="Polymerase/histidinol phosphatase N-terminal" evidence="15">
    <location>
        <begin position="216"/>
        <end position="283"/>
    </location>
</feature>
<keyword evidence="11 13" id="KW-0234">DNA repair</keyword>
<comment type="function">
    <text evidence="13">DNA polymerase involved in damage-induced mutagenesis and translesion synthesis (TLS). It is not the major replicative DNA polymerase.</text>
</comment>
<comment type="caution">
    <text evidence="16">The sequence shown here is derived from an EMBL/GenBank/DDBJ whole genome shotgun (WGS) entry which is preliminary data.</text>
</comment>
<dbReference type="EC" id="2.7.7.7" evidence="3 13"/>
<feature type="compositionally biased region" description="Low complexity" evidence="14">
    <location>
        <begin position="502"/>
        <end position="517"/>
    </location>
</feature>
<evidence type="ECO:0000256" key="13">
    <source>
        <dbReference type="HAMAP-Rule" id="MF_01902"/>
    </source>
</evidence>
<dbReference type="Pfam" id="PF02811">
    <property type="entry name" value="PHP"/>
    <property type="match status" value="1"/>
</dbReference>
<evidence type="ECO:0000256" key="11">
    <source>
        <dbReference type="ARBA" id="ARBA00023204"/>
    </source>
</evidence>
<dbReference type="PANTHER" id="PTHR32294">
    <property type="entry name" value="DNA POLYMERASE III SUBUNIT ALPHA"/>
    <property type="match status" value="1"/>
</dbReference>
<dbReference type="HAMAP" id="MF_01902">
    <property type="entry name" value="DNApol_error_prone"/>
    <property type="match status" value="1"/>
</dbReference>
<evidence type="ECO:0000256" key="14">
    <source>
        <dbReference type="SAM" id="MobiDB-lite"/>
    </source>
</evidence>
<name>A0ABP5F4U7_9MICO</name>
<sequence>MGFNNPRTPWNELARKLSVLSGNADALAAETRAKRAREEAAAQEEAHERASSERDPEAFHDGAENHRAAHRRIRDEPIMPVSVGEGGSDRRSRYAKNPADEGLTTENTATENTAGESTTGERTATEGRTPVNIGGEGTSPGHAVPAGADGSDAPAFSRPDRYLLRRTPPGAPGSAGTGRAQGAHIDRADSDTCPDRPTPGTSSTVRRPLTTGVPWAELHVHSDFSFLDGASEPEELVTAGAEAGLEALALTDHNGLYGVVRFAQAAARVGLPTVFGSELSVGLTERIPGQVDPEALHVLTLARGVDGYRRLSAAITTANLRGEKNRPVFDLEELAETSRTHGDWWILTGCRKGLLLPHLDDADGGVAALRRIVGMFGRDNVAVELTRSGVPEDDARIRHLEELAARFHLPVVATNAVHYATRSRFRNAQVRAAVRSHRSLDEVAGWLPPTATARIHTGEEMARRFSPKALAGAVRLARDCAFILTAAKAGLPAAPIPAVPTEPAHTAAAHAEPGHTGLTRTAPAEPHDTALITNASTTEPTALDRTTAPLTEAEYLRQKVTERGLERYGTREENPRAWDLLDRELHTIESMGFCGYFLIVFEIAEYCRKNDIFCQGRGSAANSAVCYVLGITAVDAVKYGLLFDRFLSPDREGYPDIDIDIESARRERVIQHVYEHYGRDRAAQVANVITYRAKSAVRDAASALGYEPGQLDAFSKGLHRWSSLPDPEDTHVPAPVLAVAGDLLNTPRHLGIHSGGMILADRPIGEVVPIEPATMQDRTVVQWDKDDCAAMDLVKFDLLGLGMLGALHEMVDLVEKHTGERIDRAALGQDDPKVYDMLCRADAIGIFQVESRAQLATLPRLRPREFYDLAVQVALIRPGPIQGGSVHPYIRRRQGEEPVEYLHPLLEKSLGRTLGVPLFQEQLMQMAIDIAGFSGADADELRRAMGSRRSAERMRQLRERFMRGCAEREVPPEVAEVVFEKIAAFADYGFPESHAISFANLVYDSAWFKRYHHAAFTAGLLRSQPMGFYSPQSLITDARRHGVVILPVDINASQAQADLEPHPDSAGGLAIRIGLASVKHVGKDVAEAIVAARQEAPTASGRPFTSIADVAHRTGVEVSVLEGLAHAGAFESFGLDRRQAMWVAGSLSGAGPDVLPGTSPVMHAPTLPLMDDFDVTLAELFSTGLTVDGYPTEQLREALRARGYASTRDAQRTADGSRITVAGIVTHRQRPATASGITFMNLEDEFGMLNVVCTPGLMKRFAPVSLTRNTLVVTGQLQRSDNGRGDVVSLYAHKLVPLDVQVPTRSRNFR</sequence>
<comment type="catalytic activity">
    <reaction evidence="12 13">
        <text>DNA(n) + a 2'-deoxyribonucleoside 5'-triphosphate = DNA(n+1) + diphosphate</text>
        <dbReference type="Rhea" id="RHEA:22508"/>
        <dbReference type="Rhea" id="RHEA-COMP:17339"/>
        <dbReference type="Rhea" id="RHEA-COMP:17340"/>
        <dbReference type="ChEBI" id="CHEBI:33019"/>
        <dbReference type="ChEBI" id="CHEBI:61560"/>
        <dbReference type="ChEBI" id="CHEBI:173112"/>
        <dbReference type="EC" id="2.7.7.7"/>
    </reaction>
</comment>
<dbReference type="PANTHER" id="PTHR32294:SF4">
    <property type="entry name" value="ERROR-PRONE DNA POLYMERASE"/>
    <property type="match status" value="1"/>
</dbReference>
<keyword evidence="10 13" id="KW-0239">DNA-directed DNA polymerase</keyword>
<dbReference type="InterPro" id="IPR040982">
    <property type="entry name" value="DNA_pol3_finger"/>
</dbReference>
<keyword evidence="17" id="KW-1185">Reference proteome</keyword>